<dbReference type="Proteomes" id="UP000449547">
    <property type="component" value="Unassembled WGS sequence"/>
</dbReference>
<dbReference type="PANTHER" id="PTHR14009">
    <property type="entry name" value="LEUCINE ZIPPER-EF-HAND CONTAINING TRANSMEMBRANE PROTEIN"/>
    <property type="match status" value="1"/>
</dbReference>
<evidence type="ECO:0000313" key="11">
    <source>
        <dbReference type="Proteomes" id="UP000449547"/>
    </source>
</evidence>
<keyword evidence="11" id="KW-1185">Reference proteome</keyword>
<evidence type="ECO:0000256" key="5">
    <source>
        <dbReference type="ARBA" id="ARBA00023128"/>
    </source>
</evidence>
<evidence type="ECO:0000256" key="1">
    <source>
        <dbReference type="ARBA" id="ARBA00004434"/>
    </source>
</evidence>
<keyword evidence="4" id="KW-1133">Transmembrane helix</keyword>
<evidence type="ECO:0000256" key="8">
    <source>
        <dbReference type="SAM" id="MobiDB-lite"/>
    </source>
</evidence>
<feature type="domain" description="Letm1 RBD" evidence="9">
    <location>
        <begin position="189"/>
        <end position="383"/>
    </location>
</feature>
<accession>A0A642UIQ9</accession>
<dbReference type="GO" id="GO:0030003">
    <property type="term" value="P:intracellular monoatomic cation homeostasis"/>
    <property type="evidence" value="ECO:0007669"/>
    <property type="project" value="TreeGrafter"/>
</dbReference>
<dbReference type="InterPro" id="IPR033122">
    <property type="entry name" value="LETM1-like_RBD"/>
</dbReference>
<organism evidence="10 11">
    <name type="scientific">Diutina rugosa</name>
    <name type="common">Yeast</name>
    <name type="synonym">Candida rugosa</name>
    <dbReference type="NCBI Taxonomy" id="5481"/>
    <lineage>
        <taxon>Eukaryota</taxon>
        <taxon>Fungi</taxon>
        <taxon>Dikarya</taxon>
        <taxon>Ascomycota</taxon>
        <taxon>Saccharomycotina</taxon>
        <taxon>Pichiomycetes</taxon>
        <taxon>Debaryomycetaceae</taxon>
        <taxon>Diutina</taxon>
    </lineage>
</organism>
<evidence type="ECO:0000256" key="6">
    <source>
        <dbReference type="ARBA" id="ARBA00023136"/>
    </source>
</evidence>
<feature type="compositionally biased region" description="Low complexity" evidence="8">
    <location>
        <begin position="42"/>
        <end position="54"/>
    </location>
</feature>
<evidence type="ECO:0000313" key="10">
    <source>
        <dbReference type="EMBL" id="KAA8899874.1"/>
    </source>
</evidence>
<keyword evidence="5 7" id="KW-0496">Mitochondrion</keyword>
<evidence type="ECO:0000256" key="3">
    <source>
        <dbReference type="ARBA" id="ARBA00022792"/>
    </source>
</evidence>
<comment type="caution">
    <text evidence="10">The sequence shown here is derived from an EMBL/GenBank/DDBJ whole genome shotgun (WGS) entry which is preliminary data.</text>
</comment>
<name>A0A642UIQ9_DIURU</name>
<dbReference type="OMA" id="MAGYELS"/>
<evidence type="ECO:0000256" key="2">
    <source>
        <dbReference type="ARBA" id="ARBA00022692"/>
    </source>
</evidence>
<feature type="region of interest" description="Disordered" evidence="8">
    <location>
        <begin position="30"/>
        <end position="84"/>
    </location>
</feature>
<feature type="region of interest" description="Disordered" evidence="8">
    <location>
        <begin position="440"/>
        <end position="464"/>
    </location>
</feature>
<keyword evidence="6" id="KW-0472">Membrane</keyword>
<dbReference type="PANTHER" id="PTHR14009:SF1">
    <property type="entry name" value="MITOCHONDRIAL PROTON_CALCIUM EXCHANGER PROTEIN"/>
    <property type="match status" value="1"/>
</dbReference>
<evidence type="ECO:0000259" key="9">
    <source>
        <dbReference type="PROSITE" id="PS51758"/>
    </source>
</evidence>
<dbReference type="OrthoDB" id="275278at2759"/>
<dbReference type="VEuPathDB" id="FungiDB:DIURU_004131"/>
<dbReference type="PROSITE" id="PS51758">
    <property type="entry name" value="LETM1_RBD"/>
    <property type="match status" value="1"/>
</dbReference>
<dbReference type="GO" id="GO:0005743">
    <property type="term" value="C:mitochondrial inner membrane"/>
    <property type="evidence" value="ECO:0007669"/>
    <property type="project" value="UniProtKB-SubCell"/>
</dbReference>
<comment type="subcellular location">
    <subcellularLocation>
        <location evidence="1">Mitochondrion inner membrane</location>
        <topology evidence="1">Single-pass membrane protein</topology>
    </subcellularLocation>
</comment>
<dbReference type="EMBL" id="SWFT01000120">
    <property type="protein sequence ID" value="KAA8899874.1"/>
    <property type="molecule type" value="Genomic_DNA"/>
</dbReference>
<dbReference type="Pfam" id="PF07766">
    <property type="entry name" value="LETM1_RBD"/>
    <property type="match status" value="1"/>
</dbReference>
<dbReference type="GeneID" id="54782782"/>
<protein>
    <recommendedName>
        <fullName evidence="9">Letm1 RBD domain-containing protein</fullName>
    </recommendedName>
</protein>
<evidence type="ECO:0000256" key="7">
    <source>
        <dbReference type="PROSITE-ProRule" id="PRU01094"/>
    </source>
</evidence>
<gene>
    <name evidence="10" type="ORF">DIURU_004131</name>
</gene>
<dbReference type="AlphaFoldDB" id="A0A642UIQ9"/>
<proteinExistence type="predicted"/>
<feature type="compositionally biased region" description="Basic and acidic residues" evidence="8">
    <location>
        <begin position="69"/>
        <end position="84"/>
    </location>
</feature>
<dbReference type="RefSeq" id="XP_034011152.1">
    <property type="nucleotide sequence ID" value="XM_034156971.1"/>
</dbReference>
<keyword evidence="3" id="KW-0999">Mitochondrion inner membrane</keyword>
<evidence type="ECO:0000256" key="4">
    <source>
        <dbReference type="ARBA" id="ARBA00022989"/>
    </source>
</evidence>
<sequence>MYALRIIGRTTPLLRTPRYPLRPLVASVRCQSTQAPHKPSKTPEAAATAKATSEPSKDDKPAVAATSKEVSHPEETSVAKTEDKAPKKPLWDRIKVEAQHYWDGTKLLGYEIRVSTKLLMKYVAGYALTRRESNQLQRTLVDVSKLLPFAMFVLIPFAELLLPVALKVFPNLLPSTYESKSDRLKKRNKLSKTRASASEYIKNTLEEGGLTLSKKITDKEKEAFVSFFDEISAGKNPSRDHLVQVARLFKNDQVLDNLSRNQLVAMCKYMQIRPFGSDAILRYQIRHRLLNIIKDDKAIDYEGVESLSIPELQIACSQRGIKTVDVSPARLREDLETWLNLRLRQKIPSTLLILSNSYAYGDKSHSIDTYYDALLAVLSSIPDEVYNVAKAQLSDDSKLKLNILKEQDELINEENEREKGTINAVKDDIKLDEYEETATDGLNVVPDEDPDVVTSKAVEAPVQK</sequence>
<keyword evidence="2" id="KW-0812">Transmembrane</keyword>
<dbReference type="InterPro" id="IPR044202">
    <property type="entry name" value="LETM1/MDM38-like"/>
</dbReference>
<reference evidence="10 11" key="1">
    <citation type="submission" date="2019-07" db="EMBL/GenBank/DDBJ databases">
        <title>Genome assembly of two rare yeast pathogens: Diutina rugosa and Trichomonascus ciferrii.</title>
        <authorList>
            <person name="Mixao V."/>
            <person name="Saus E."/>
            <person name="Hansen A."/>
            <person name="Lass-Flor C."/>
            <person name="Gabaldon T."/>
        </authorList>
    </citation>
    <scope>NUCLEOTIDE SEQUENCE [LARGE SCALE GENOMIC DNA]</scope>
    <source>
        <strain evidence="10 11">CBS 613</strain>
    </source>
</reference>
<dbReference type="GO" id="GO:0043022">
    <property type="term" value="F:ribosome binding"/>
    <property type="evidence" value="ECO:0007669"/>
    <property type="project" value="InterPro"/>
</dbReference>